<feature type="domain" description="GFO/IDH/MocA-like oxidoreductase" evidence="12">
    <location>
        <begin position="137"/>
        <end position="247"/>
    </location>
</feature>
<comment type="catalytic activity">
    <reaction evidence="9">
        <text>(1R,2R)-1,2-dihydrobenzene-1,2-diol + NADP(+) = catechol + NADPH + H(+)</text>
        <dbReference type="Rhea" id="RHEA:16729"/>
        <dbReference type="ChEBI" id="CHEBI:10702"/>
        <dbReference type="ChEBI" id="CHEBI:15378"/>
        <dbReference type="ChEBI" id="CHEBI:18135"/>
        <dbReference type="ChEBI" id="CHEBI:57783"/>
        <dbReference type="ChEBI" id="CHEBI:58349"/>
        <dbReference type="EC" id="1.3.1.20"/>
    </reaction>
</comment>
<comment type="caution">
    <text evidence="13">The sequence shown here is derived from an EMBL/GenBank/DDBJ whole genome shotgun (WGS) entry which is preliminary data.</text>
</comment>
<evidence type="ECO:0000256" key="3">
    <source>
        <dbReference type="ARBA" id="ARBA00038853"/>
    </source>
</evidence>
<dbReference type="AlphaFoldDB" id="A0A5N4B5Q3"/>
<keyword evidence="14" id="KW-1185">Reference proteome</keyword>
<keyword evidence="2" id="KW-0560">Oxidoreductase</keyword>
<dbReference type="EC" id="1.1.1.179" evidence="4"/>
<gene>
    <name evidence="13" type="ORF">PPYR_01905</name>
</gene>
<evidence type="ECO:0000259" key="11">
    <source>
        <dbReference type="Pfam" id="PF01408"/>
    </source>
</evidence>
<feature type="domain" description="Gfo/Idh/MocA-like oxidoreductase N-terminal" evidence="11">
    <location>
        <begin position="3"/>
        <end position="123"/>
    </location>
</feature>
<dbReference type="EC" id="1.3.1.20" evidence="3"/>
<evidence type="ECO:0000256" key="2">
    <source>
        <dbReference type="ARBA" id="ARBA00023002"/>
    </source>
</evidence>
<dbReference type="InterPro" id="IPR036291">
    <property type="entry name" value="NAD(P)-bd_dom_sf"/>
</dbReference>
<dbReference type="Proteomes" id="UP000327044">
    <property type="component" value="Unassembled WGS sequence"/>
</dbReference>
<evidence type="ECO:0000256" key="8">
    <source>
        <dbReference type="ARBA" id="ARBA00043025"/>
    </source>
</evidence>
<sequence>MALRWGIVGSGRIANDFTCAVQIHPEKNHKVIAVAARKLSDAQGFAKRHNIPNAYGSYEDLAKDKDIDIAYIGVLNPGHLPVSKMMLDHGKHVLCEKPLAINKKETEELIAHAKVKGLFLMEGLWSRTFPIYDILTDQIANNTIGDVLQVNVEFGYPLAGVDYANVKEEAQCATMNIGIYALQFSQYVYRGLKPISVTVSGHLNKYGVDDATTIILMYPNGRTSVLTVNTRVQLENCATVYGTKGMLKIPLFWCPSTMITPSGTIECELPTSTANFTLLRSNGLAYEAEEVRKCLELGLTESPKMTHAESLELAELMNTVRQSLGVTFKQDGYSMDY</sequence>
<evidence type="ECO:0000256" key="4">
    <source>
        <dbReference type="ARBA" id="ARBA00038984"/>
    </source>
</evidence>
<organism evidence="13 14">
    <name type="scientific">Photinus pyralis</name>
    <name type="common">Common eastern firefly</name>
    <name type="synonym">Lampyris pyralis</name>
    <dbReference type="NCBI Taxonomy" id="7054"/>
    <lineage>
        <taxon>Eukaryota</taxon>
        <taxon>Metazoa</taxon>
        <taxon>Ecdysozoa</taxon>
        <taxon>Arthropoda</taxon>
        <taxon>Hexapoda</taxon>
        <taxon>Insecta</taxon>
        <taxon>Pterygota</taxon>
        <taxon>Neoptera</taxon>
        <taxon>Endopterygota</taxon>
        <taxon>Coleoptera</taxon>
        <taxon>Polyphaga</taxon>
        <taxon>Elateriformia</taxon>
        <taxon>Elateroidea</taxon>
        <taxon>Lampyridae</taxon>
        <taxon>Lampyrinae</taxon>
        <taxon>Photinus</taxon>
    </lineage>
</organism>
<dbReference type="EMBL" id="VVIM01000001">
    <property type="protein sequence ID" value="KAB0804935.1"/>
    <property type="molecule type" value="Genomic_DNA"/>
</dbReference>
<evidence type="ECO:0000259" key="12">
    <source>
        <dbReference type="Pfam" id="PF22725"/>
    </source>
</evidence>
<dbReference type="SUPFAM" id="SSF55347">
    <property type="entry name" value="Glyceraldehyde-3-phosphate dehydrogenase-like, C-terminal domain"/>
    <property type="match status" value="1"/>
</dbReference>
<dbReference type="InterPro" id="IPR000683">
    <property type="entry name" value="Gfo/Idh/MocA-like_OxRdtase_N"/>
</dbReference>
<name>A0A5N4B5Q3_PHOPY</name>
<dbReference type="InterPro" id="IPR055170">
    <property type="entry name" value="GFO_IDH_MocA-like_dom"/>
</dbReference>
<evidence type="ECO:0000256" key="6">
    <source>
        <dbReference type="ARBA" id="ARBA00042926"/>
    </source>
</evidence>
<dbReference type="InterPro" id="IPR050984">
    <property type="entry name" value="Gfo/Idh/MocA_domain"/>
</dbReference>
<dbReference type="Gene3D" id="3.30.360.10">
    <property type="entry name" value="Dihydrodipicolinate Reductase, domain 2"/>
    <property type="match status" value="1"/>
</dbReference>
<dbReference type="SUPFAM" id="SSF51735">
    <property type="entry name" value="NAD(P)-binding Rossmann-fold domains"/>
    <property type="match status" value="1"/>
</dbReference>
<comment type="catalytic activity">
    <reaction evidence="10">
        <text>D-xylose + NADP(+) = D-xylono-1,5-lactone + NADPH + H(+)</text>
        <dbReference type="Rhea" id="RHEA:22000"/>
        <dbReference type="ChEBI" id="CHEBI:15378"/>
        <dbReference type="ChEBI" id="CHEBI:15867"/>
        <dbReference type="ChEBI" id="CHEBI:53455"/>
        <dbReference type="ChEBI" id="CHEBI:57783"/>
        <dbReference type="ChEBI" id="CHEBI:58349"/>
        <dbReference type="EC" id="1.1.1.179"/>
    </reaction>
</comment>
<dbReference type="GO" id="GO:0047837">
    <property type="term" value="F:D-xylose 1-dehydrogenase (NADP+) activity"/>
    <property type="evidence" value="ECO:0007669"/>
    <property type="project" value="UniProtKB-EC"/>
</dbReference>
<reference evidence="13 14" key="1">
    <citation type="journal article" date="2018" name="Elife">
        <title>Firefly genomes illuminate parallel origins of bioluminescence in beetles.</title>
        <authorList>
            <person name="Fallon T.R."/>
            <person name="Lower S.E."/>
            <person name="Chang C.H."/>
            <person name="Bessho-Uehara M."/>
            <person name="Martin G.J."/>
            <person name="Bewick A.J."/>
            <person name="Behringer M."/>
            <person name="Debat H.J."/>
            <person name="Wong I."/>
            <person name="Day J.C."/>
            <person name="Suvorov A."/>
            <person name="Silva C.J."/>
            <person name="Stanger-Hall K.F."/>
            <person name="Hall D.W."/>
            <person name="Schmitz R.J."/>
            <person name="Nelson D.R."/>
            <person name="Lewis S.M."/>
            <person name="Shigenobu S."/>
            <person name="Bybee S.M."/>
            <person name="Larracuente A.M."/>
            <person name="Oba Y."/>
            <person name="Weng J.K."/>
        </authorList>
    </citation>
    <scope>NUCLEOTIDE SEQUENCE [LARGE SCALE GENOMIC DNA]</scope>
    <source>
        <strain evidence="13">1611_PpyrPB1</strain>
        <tissue evidence="13">Whole body</tissue>
    </source>
</reference>
<dbReference type="InParanoid" id="A0A5N4B5Q3"/>
<accession>A0A5N4B5Q3</accession>
<evidence type="ECO:0000256" key="5">
    <source>
        <dbReference type="ARBA" id="ARBA00040603"/>
    </source>
</evidence>
<dbReference type="GO" id="GO:0047115">
    <property type="term" value="F:trans-1,2-dihydrobenzene-1,2-diol dehydrogenase activity"/>
    <property type="evidence" value="ECO:0007669"/>
    <property type="project" value="UniProtKB-EC"/>
</dbReference>
<evidence type="ECO:0000256" key="10">
    <source>
        <dbReference type="ARBA" id="ARBA00049233"/>
    </source>
</evidence>
<dbReference type="GO" id="GO:0000166">
    <property type="term" value="F:nucleotide binding"/>
    <property type="evidence" value="ECO:0007669"/>
    <property type="project" value="InterPro"/>
</dbReference>
<comment type="similarity">
    <text evidence="1">Belongs to the Gfo/Idh/MocA family.</text>
</comment>
<dbReference type="Gene3D" id="3.40.50.720">
    <property type="entry name" value="NAD(P)-binding Rossmann-like Domain"/>
    <property type="match status" value="1"/>
</dbReference>
<evidence type="ECO:0000313" key="14">
    <source>
        <dbReference type="Proteomes" id="UP000327044"/>
    </source>
</evidence>
<evidence type="ECO:0000313" key="13">
    <source>
        <dbReference type="EMBL" id="KAB0804935.1"/>
    </source>
</evidence>
<proteinExistence type="inferred from homology"/>
<dbReference type="PANTHER" id="PTHR22604">
    <property type="entry name" value="OXIDOREDUCTASES"/>
    <property type="match status" value="1"/>
</dbReference>
<protein>
    <recommendedName>
        <fullName evidence="5">Trans-1,2-dihydrobenzene-1,2-diol dehydrogenase</fullName>
        <ecNumber evidence="4">1.1.1.179</ecNumber>
        <ecNumber evidence="3">1.3.1.20</ecNumber>
    </recommendedName>
    <alternativeName>
        <fullName evidence="8">D-xylose 1-dehydrogenase</fullName>
    </alternativeName>
    <alternativeName>
        <fullName evidence="7">D-xylose-NADP dehydrogenase</fullName>
    </alternativeName>
    <alternativeName>
        <fullName evidence="6">Dimeric dihydrodiol dehydrogenase</fullName>
    </alternativeName>
</protein>
<dbReference type="OrthoDB" id="2129491at2759"/>
<evidence type="ECO:0000256" key="7">
    <source>
        <dbReference type="ARBA" id="ARBA00042988"/>
    </source>
</evidence>
<evidence type="ECO:0000256" key="9">
    <source>
        <dbReference type="ARBA" id="ARBA00047423"/>
    </source>
</evidence>
<dbReference type="FunCoup" id="A0A5N4B5Q3">
    <property type="interactions" value="289"/>
</dbReference>
<dbReference type="Pfam" id="PF01408">
    <property type="entry name" value="GFO_IDH_MocA"/>
    <property type="match status" value="1"/>
</dbReference>
<evidence type="ECO:0000256" key="1">
    <source>
        <dbReference type="ARBA" id="ARBA00010928"/>
    </source>
</evidence>
<dbReference type="PANTHER" id="PTHR22604:SF105">
    <property type="entry name" value="TRANS-1,2-DIHYDROBENZENE-1,2-DIOL DEHYDROGENASE"/>
    <property type="match status" value="1"/>
</dbReference>
<dbReference type="Pfam" id="PF22725">
    <property type="entry name" value="GFO_IDH_MocA_C3"/>
    <property type="match status" value="1"/>
</dbReference>